<name>V4B0G9_LOTGI</name>
<dbReference type="PANTHER" id="PTHR43108:SF8">
    <property type="entry name" value="SD21168P"/>
    <property type="match status" value="1"/>
</dbReference>
<evidence type="ECO:0000256" key="7">
    <source>
        <dbReference type="SAM" id="SignalP"/>
    </source>
</evidence>
<dbReference type="AlphaFoldDB" id="V4B0G9"/>
<dbReference type="PANTHER" id="PTHR43108">
    <property type="entry name" value="N-ACETYLGLUCOSAMINE-6-SULFATASE FAMILY MEMBER"/>
    <property type="match status" value="1"/>
</dbReference>
<dbReference type="KEGG" id="lgi:LOTGIDRAFT_238806"/>
<dbReference type="HOGENOM" id="CLU_006332_4_1_1"/>
<comment type="PTM">
    <text evidence="6">The conversion to 3-oxoalanine (also known as C-formylglycine, FGly), of a serine or cysteine residue in prokaryotes and of a cysteine residue in eukaryotes, is critical for catalytic activity.</text>
</comment>
<comment type="similarity">
    <text evidence="2">Belongs to the sulfatase family.</text>
</comment>
<sequence>MKVLTVVVTLVAICALSGGQLLPNIVLILTDDQDDVLGSETGIPKTKELIGKQGMTFNNMFVSSPLCCPSRSSIFTSMYVHNHKGVNNSIDGNCNSLSWQQTREPYAFPVHLHDQGYQTFFAGKYLNTYADPAVGGVKHVPLGWDWWVGLVGNSRYYNYHLSVNGTDEAHGSVYEDDYLTDIIKKRGMEFLEQQSNRNPFFMMLSTPSCHEPFTPAPQYSSNFGGYVAPRNGSYNHHAGPDKHWLIRQAITPIPDDTAQTIDEIYRDRLRTLLSVDDMVEDVYNKLNEMSLLDNTYIIFTSDNGYHLGQFSMPWDKRQLYEFDIRVPLMVRGPGITPGKTSDVPVMNIDLGPTFLDIAQTSIPNYMDGISFKPTLMSNSDSQTVRENMLVEHYGEHVVNIPNCPQLHNQGLFVCHSHCECQDSWNNTYSCLRVVKPGMNYKYCEIEDLENFVEVYDLAKDPHEFVNLRNSTDQQLLTTFKQELYKLVHCSGSGCVTPPIKYS</sequence>
<comment type="cofactor">
    <cofactor evidence="1">
        <name>Ca(2+)</name>
        <dbReference type="ChEBI" id="CHEBI:29108"/>
    </cofactor>
</comment>
<dbReference type="EMBL" id="KB201021">
    <property type="protein sequence ID" value="ESO99586.1"/>
    <property type="molecule type" value="Genomic_DNA"/>
</dbReference>
<feature type="domain" description="Sulfatase N-terminal" evidence="8">
    <location>
        <begin position="23"/>
        <end position="359"/>
    </location>
</feature>
<gene>
    <name evidence="9" type="ORF">LOTGIDRAFT_238806</name>
</gene>
<evidence type="ECO:0000259" key="8">
    <source>
        <dbReference type="Pfam" id="PF00884"/>
    </source>
</evidence>
<dbReference type="InterPro" id="IPR012251">
    <property type="entry name" value="GlcNAc_6-SO4ase"/>
</dbReference>
<dbReference type="InterPro" id="IPR017850">
    <property type="entry name" value="Alkaline_phosphatase_core_sf"/>
</dbReference>
<dbReference type="RefSeq" id="XP_009049746.1">
    <property type="nucleotide sequence ID" value="XM_009051498.1"/>
</dbReference>
<protein>
    <recommendedName>
        <fullName evidence="8">Sulfatase N-terminal domain-containing protein</fullName>
    </recommendedName>
</protein>
<dbReference type="Pfam" id="PF00884">
    <property type="entry name" value="Sulfatase"/>
    <property type="match status" value="1"/>
</dbReference>
<dbReference type="OMA" id="GMRFDNC"/>
<dbReference type="CTD" id="20250874"/>
<evidence type="ECO:0000256" key="2">
    <source>
        <dbReference type="ARBA" id="ARBA00008779"/>
    </source>
</evidence>
<dbReference type="InterPro" id="IPR024607">
    <property type="entry name" value="Sulfatase_CS"/>
</dbReference>
<evidence type="ECO:0000256" key="3">
    <source>
        <dbReference type="ARBA" id="ARBA00022729"/>
    </source>
</evidence>
<accession>V4B0G9</accession>
<reference evidence="9 10" key="1">
    <citation type="journal article" date="2013" name="Nature">
        <title>Insights into bilaterian evolution from three spiralian genomes.</title>
        <authorList>
            <person name="Simakov O."/>
            <person name="Marletaz F."/>
            <person name="Cho S.J."/>
            <person name="Edsinger-Gonzales E."/>
            <person name="Havlak P."/>
            <person name="Hellsten U."/>
            <person name="Kuo D.H."/>
            <person name="Larsson T."/>
            <person name="Lv J."/>
            <person name="Arendt D."/>
            <person name="Savage R."/>
            <person name="Osoegawa K."/>
            <person name="de Jong P."/>
            <person name="Grimwood J."/>
            <person name="Chapman J.A."/>
            <person name="Shapiro H."/>
            <person name="Aerts A."/>
            <person name="Otillar R.P."/>
            <person name="Terry A.Y."/>
            <person name="Boore J.L."/>
            <person name="Grigoriev I.V."/>
            <person name="Lindberg D.R."/>
            <person name="Seaver E.C."/>
            <person name="Weisblat D.A."/>
            <person name="Putnam N.H."/>
            <person name="Rokhsar D.S."/>
        </authorList>
    </citation>
    <scope>NUCLEOTIDE SEQUENCE [LARGE SCALE GENOMIC DNA]</scope>
</reference>
<dbReference type="STRING" id="225164.V4B0G9"/>
<dbReference type="InterPro" id="IPR000917">
    <property type="entry name" value="Sulfatase_N"/>
</dbReference>
<feature type="modified residue" description="3-oxoalanine (Cys)" evidence="6">
    <location>
        <position position="67"/>
    </location>
</feature>
<evidence type="ECO:0000256" key="5">
    <source>
        <dbReference type="ARBA" id="ARBA00023180"/>
    </source>
</evidence>
<dbReference type="PIRSF" id="PIRSF036666">
    <property type="entry name" value="G6S"/>
    <property type="match status" value="1"/>
</dbReference>
<evidence type="ECO:0000256" key="6">
    <source>
        <dbReference type="PIRSR" id="PIRSR036666-50"/>
    </source>
</evidence>
<evidence type="ECO:0000313" key="9">
    <source>
        <dbReference type="EMBL" id="ESO99586.1"/>
    </source>
</evidence>
<dbReference type="SUPFAM" id="SSF53649">
    <property type="entry name" value="Alkaline phosphatase-like"/>
    <property type="match status" value="1"/>
</dbReference>
<dbReference type="CDD" id="cd16147">
    <property type="entry name" value="G6S"/>
    <property type="match status" value="1"/>
</dbReference>
<feature type="signal peptide" evidence="7">
    <location>
        <begin position="1"/>
        <end position="19"/>
    </location>
</feature>
<dbReference type="GO" id="GO:0005539">
    <property type="term" value="F:glycosaminoglycan binding"/>
    <property type="evidence" value="ECO:0007669"/>
    <property type="project" value="TreeGrafter"/>
</dbReference>
<keyword evidence="4" id="KW-0378">Hydrolase</keyword>
<keyword evidence="5" id="KW-0325">Glycoprotein</keyword>
<dbReference type="GO" id="GO:0030203">
    <property type="term" value="P:glycosaminoglycan metabolic process"/>
    <property type="evidence" value="ECO:0007669"/>
    <property type="project" value="InterPro"/>
</dbReference>
<evidence type="ECO:0000313" key="10">
    <source>
        <dbReference type="Proteomes" id="UP000030746"/>
    </source>
</evidence>
<dbReference type="Gene3D" id="3.40.720.10">
    <property type="entry name" value="Alkaline Phosphatase, subunit A"/>
    <property type="match status" value="1"/>
</dbReference>
<dbReference type="OrthoDB" id="96314at2759"/>
<proteinExistence type="inferred from homology"/>
<keyword evidence="10" id="KW-1185">Reference proteome</keyword>
<dbReference type="Proteomes" id="UP000030746">
    <property type="component" value="Unassembled WGS sequence"/>
</dbReference>
<dbReference type="PROSITE" id="PS00149">
    <property type="entry name" value="SULFATASE_2"/>
    <property type="match status" value="1"/>
</dbReference>
<evidence type="ECO:0000256" key="1">
    <source>
        <dbReference type="ARBA" id="ARBA00001913"/>
    </source>
</evidence>
<keyword evidence="3 7" id="KW-0732">Signal</keyword>
<organism evidence="9 10">
    <name type="scientific">Lottia gigantea</name>
    <name type="common">Giant owl limpet</name>
    <dbReference type="NCBI Taxonomy" id="225164"/>
    <lineage>
        <taxon>Eukaryota</taxon>
        <taxon>Metazoa</taxon>
        <taxon>Spiralia</taxon>
        <taxon>Lophotrochozoa</taxon>
        <taxon>Mollusca</taxon>
        <taxon>Gastropoda</taxon>
        <taxon>Patellogastropoda</taxon>
        <taxon>Lottioidea</taxon>
        <taxon>Lottiidae</taxon>
        <taxon>Lottia</taxon>
    </lineage>
</organism>
<dbReference type="GO" id="GO:0008449">
    <property type="term" value="F:N-acetylglucosamine-6-sulfatase activity"/>
    <property type="evidence" value="ECO:0007669"/>
    <property type="project" value="InterPro"/>
</dbReference>
<evidence type="ECO:0000256" key="4">
    <source>
        <dbReference type="ARBA" id="ARBA00022801"/>
    </source>
</evidence>
<dbReference type="GeneID" id="20250874"/>
<feature type="chain" id="PRO_5004717677" description="Sulfatase N-terminal domain-containing protein" evidence="7">
    <location>
        <begin position="20"/>
        <end position="502"/>
    </location>
</feature>